<dbReference type="PANTHER" id="PTHR39339">
    <property type="entry name" value="SLR1444 PROTEIN"/>
    <property type="match status" value="1"/>
</dbReference>
<dbReference type="PROSITE" id="PS51708">
    <property type="entry name" value="CHAD"/>
    <property type="match status" value="1"/>
</dbReference>
<dbReference type="Proteomes" id="UP000663937">
    <property type="component" value="Chromosome"/>
</dbReference>
<reference evidence="3" key="1">
    <citation type="submission" date="2021-03" db="EMBL/GenBank/DDBJ databases">
        <title>Pengzhenrongella sicca gen. nov., sp. nov., a new member of suborder Micrococcineae isolated from High-Arctic tundra soil.</title>
        <authorList>
            <person name="Peng F."/>
        </authorList>
    </citation>
    <scope>NUCLEOTIDE SEQUENCE</scope>
    <source>
        <strain evidence="3">LRZ-2</strain>
    </source>
</reference>
<dbReference type="EMBL" id="CP071868">
    <property type="protein sequence ID" value="QTE28177.1"/>
    <property type="molecule type" value="Genomic_DNA"/>
</dbReference>
<keyword evidence="4" id="KW-1185">Reference proteome</keyword>
<feature type="compositionally biased region" description="Low complexity" evidence="1">
    <location>
        <begin position="196"/>
        <end position="209"/>
    </location>
</feature>
<dbReference type="RefSeq" id="WP_227422405.1">
    <property type="nucleotide sequence ID" value="NZ_CP071868.1"/>
</dbReference>
<accession>A0A8A4ZCF3</accession>
<dbReference type="InterPro" id="IPR007899">
    <property type="entry name" value="CHAD_dom"/>
</dbReference>
<organism evidence="3 4">
    <name type="scientific">Pengzhenrongella sicca</name>
    <dbReference type="NCBI Taxonomy" id="2819238"/>
    <lineage>
        <taxon>Bacteria</taxon>
        <taxon>Bacillati</taxon>
        <taxon>Actinomycetota</taxon>
        <taxon>Actinomycetes</taxon>
        <taxon>Micrococcales</taxon>
        <taxon>Pengzhenrongella</taxon>
    </lineage>
</organism>
<dbReference type="AlphaFoldDB" id="A0A8A4ZCF3"/>
<dbReference type="SMART" id="SM00880">
    <property type="entry name" value="CHAD"/>
    <property type="match status" value="1"/>
</dbReference>
<dbReference type="InterPro" id="IPR038186">
    <property type="entry name" value="CHAD_dom_sf"/>
</dbReference>
<evidence type="ECO:0000313" key="3">
    <source>
        <dbReference type="EMBL" id="QTE28177.1"/>
    </source>
</evidence>
<dbReference type="Pfam" id="PF05235">
    <property type="entry name" value="CHAD"/>
    <property type="match status" value="1"/>
</dbReference>
<dbReference type="KEGG" id="psic:J4E96_12335"/>
<name>A0A8A4ZCF3_9MICO</name>
<feature type="domain" description="CHAD" evidence="2">
    <location>
        <begin position="211"/>
        <end position="498"/>
    </location>
</feature>
<dbReference type="Gene3D" id="1.40.20.10">
    <property type="entry name" value="CHAD domain"/>
    <property type="match status" value="1"/>
</dbReference>
<dbReference type="PANTHER" id="PTHR39339:SF1">
    <property type="entry name" value="CHAD DOMAIN-CONTAINING PROTEIN"/>
    <property type="match status" value="1"/>
</dbReference>
<protein>
    <submittedName>
        <fullName evidence="3">CHAD domain-containing protein</fullName>
    </submittedName>
</protein>
<evidence type="ECO:0000313" key="4">
    <source>
        <dbReference type="Proteomes" id="UP000663937"/>
    </source>
</evidence>
<sequence length="512" mass="55025">MTGPPVAMQTVDGRGLVLDAIVAQLAREFVVDVTGPRGERRTRLDTFDRRLEAAGLELRQRTGAADSRLELGRADGAVTVAELDRNALWPAFAQVLPAGPVRDAVAPVAGIRALVVVATERRRLRGLELRNGDRKLVARLELDEPAAGDLSAAGLSPARLTVRPLRGYAGEGRRAVGLLVDAGLQEDPGVPRRPDAAPARRGGTPPTGDSTEPAAALLARVLTGFSASMLANVPGVLDDVDSEFLHDLRVALRRTRATLRLGRPVLGPERAIRWEPEFRWLGAVTAPVRDLDVYALGLPAMARWLVAADAADLEPFAAHVRRRREAARAELVRALRSARFRRLVQDWPQQLGELAEASRDALGAPSAAELAGAAIARAHRRVVRGGAAIAPDTPADDLHTLRGRCKDLRYALEVFAPILAAGPRKRAIADLTGLQDVLGRFQDSQVQRDALQVFAGEMMADGTTARALLAMGELIGHLDTDQRMARAEFDDAYARFAARSTDKQLRALGGIG</sequence>
<proteinExistence type="predicted"/>
<evidence type="ECO:0000259" key="2">
    <source>
        <dbReference type="PROSITE" id="PS51708"/>
    </source>
</evidence>
<evidence type="ECO:0000256" key="1">
    <source>
        <dbReference type="SAM" id="MobiDB-lite"/>
    </source>
</evidence>
<feature type="region of interest" description="Disordered" evidence="1">
    <location>
        <begin position="185"/>
        <end position="212"/>
    </location>
</feature>
<gene>
    <name evidence="3" type="ORF">J4E96_12335</name>
</gene>